<keyword evidence="2" id="KW-1185">Reference proteome</keyword>
<proteinExistence type="predicted"/>
<organism evidence="1 2">
    <name type="scientific">Gordonia phage GAL1</name>
    <dbReference type="NCBI Taxonomy" id="1647469"/>
    <lineage>
        <taxon>Viruses</taxon>
        <taxon>Duplodnaviria</taxon>
        <taxon>Heunggongvirae</taxon>
        <taxon>Uroviricota</taxon>
        <taxon>Caudoviricetes</taxon>
        <taxon>Galunavirus</taxon>
        <taxon>Galunavirus GAL1</taxon>
    </lineage>
</organism>
<dbReference type="EMBL" id="KR053194">
    <property type="protein sequence ID" value="AKJ72096.1"/>
    <property type="molecule type" value="Genomic_DNA"/>
</dbReference>
<accession>A0A162E1B5</accession>
<gene>
    <name evidence="1" type="ORF">GAL1_81</name>
</gene>
<dbReference type="GeneID" id="30309396"/>
<dbReference type="RefSeq" id="YP_009324473.1">
    <property type="nucleotide sequence ID" value="NC_031936.1"/>
</dbReference>
<dbReference type="KEGG" id="vg:30309396"/>
<name>A0A162E1B5_9CAUD</name>
<evidence type="ECO:0000313" key="2">
    <source>
        <dbReference type="Proteomes" id="UP000201404"/>
    </source>
</evidence>
<reference evidence="1" key="1">
    <citation type="submission" date="2015-04" db="EMBL/GenBank/DDBJ databases">
        <title>Locating and activating molecular 'time bombs': can Mycolata prophages be selectively induced en masse to biologically control activated sludge foaming?</title>
        <authorList>
            <person name="Dyson Z.A."/>
            <person name="Brown T.L."/>
            <person name="Farrar B."/>
            <person name="Doyle S."/>
            <person name="Tucci J."/>
            <person name="Seviour R.J."/>
            <person name="Petrovski S."/>
        </authorList>
    </citation>
    <scope>NUCLEOTIDE SEQUENCE [LARGE SCALE GENOMIC DNA]</scope>
</reference>
<dbReference type="Proteomes" id="UP000201404">
    <property type="component" value="Genome"/>
</dbReference>
<protein>
    <submittedName>
        <fullName evidence="1">Uncharacterized protein</fullName>
    </submittedName>
</protein>
<dbReference type="OrthoDB" id="26082at10239"/>
<sequence>MKAYWVRGPGAARIKWNTPGDFKRCVAQLSPYVRDPEGLCNVYHQAATGGPPGHGSAERHS</sequence>
<evidence type="ECO:0000313" key="1">
    <source>
        <dbReference type="EMBL" id="AKJ72096.1"/>
    </source>
</evidence>